<feature type="domain" description="Plastocyanin-like" evidence="3">
    <location>
        <begin position="124"/>
        <end position="263"/>
    </location>
</feature>
<protein>
    <recommendedName>
        <fullName evidence="8">Multicopper oxidase</fullName>
    </recommendedName>
</protein>
<comment type="caution">
    <text evidence="6">The sequence shown here is derived from an EMBL/GenBank/DDBJ whole genome shotgun (WGS) entry which is preliminary data.</text>
</comment>
<evidence type="ECO:0000259" key="3">
    <source>
        <dbReference type="Pfam" id="PF00394"/>
    </source>
</evidence>
<dbReference type="InterPro" id="IPR011706">
    <property type="entry name" value="Cu-oxidase_C"/>
</dbReference>
<dbReference type="Proteomes" id="UP001310890">
    <property type="component" value="Unassembled WGS sequence"/>
</dbReference>
<evidence type="ECO:0000259" key="4">
    <source>
        <dbReference type="Pfam" id="PF07731"/>
    </source>
</evidence>
<dbReference type="FunFam" id="2.60.40.420:FF:000045">
    <property type="entry name" value="Laccase 2"/>
    <property type="match status" value="1"/>
</dbReference>
<comment type="similarity">
    <text evidence="1">Belongs to the multicopper oxidase family.</text>
</comment>
<reference evidence="6" key="1">
    <citation type="submission" date="2023-08" db="EMBL/GenBank/DDBJ databases">
        <title>Black Yeasts Isolated from many extreme environments.</title>
        <authorList>
            <person name="Coleine C."/>
            <person name="Stajich J.E."/>
            <person name="Selbmann L."/>
        </authorList>
    </citation>
    <scope>NUCLEOTIDE SEQUENCE</scope>
    <source>
        <strain evidence="6">CCFEE 5401</strain>
    </source>
</reference>
<feature type="domain" description="Plastocyanin-like" evidence="5">
    <location>
        <begin position="3"/>
        <end position="115"/>
    </location>
</feature>
<dbReference type="Pfam" id="PF07731">
    <property type="entry name" value="Cu-oxidase_2"/>
    <property type="match status" value="1"/>
</dbReference>
<dbReference type="Gene3D" id="2.60.40.420">
    <property type="entry name" value="Cupredoxins - blue copper proteins"/>
    <property type="match status" value="3"/>
</dbReference>
<dbReference type="Pfam" id="PF00394">
    <property type="entry name" value="Cu-oxidase"/>
    <property type="match status" value="1"/>
</dbReference>
<evidence type="ECO:0000256" key="2">
    <source>
        <dbReference type="ARBA" id="ARBA00023008"/>
    </source>
</evidence>
<name>A0AAN7YIL8_9PEZI</name>
<dbReference type="GO" id="GO:0016491">
    <property type="term" value="F:oxidoreductase activity"/>
    <property type="evidence" value="ECO:0007669"/>
    <property type="project" value="InterPro"/>
</dbReference>
<accession>A0AAN7YIL8</accession>
<gene>
    <name evidence="6" type="ORF">LTR62_006392</name>
</gene>
<dbReference type="InterPro" id="IPR001117">
    <property type="entry name" value="Cu-oxidase_2nd"/>
</dbReference>
<feature type="domain" description="Plastocyanin-like" evidence="4">
    <location>
        <begin position="355"/>
        <end position="477"/>
    </location>
</feature>
<dbReference type="PANTHER" id="PTHR11709:SF502">
    <property type="entry name" value="MULTICOPPER OXIDASE"/>
    <property type="match status" value="1"/>
</dbReference>
<evidence type="ECO:0000256" key="1">
    <source>
        <dbReference type="ARBA" id="ARBA00010609"/>
    </source>
</evidence>
<dbReference type="EMBL" id="JAVRRL010000055">
    <property type="protein sequence ID" value="KAK5110025.1"/>
    <property type="molecule type" value="Genomic_DNA"/>
</dbReference>
<evidence type="ECO:0000259" key="5">
    <source>
        <dbReference type="Pfam" id="PF07732"/>
    </source>
</evidence>
<organism evidence="6 7">
    <name type="scientific">Meristemomyces frigidus</name>
    <dbReference type="NCBI Taxonomy" id="1508187"/>
    <lineage>
        <taxon>Eukaryota</taxon>
        <taxon>Fungi</taxon>
        <taxon>Dikarya</taxon>
        <taxon>Ascomycota</taxon>
        <taxon>Pezizomycotina</taxon>
        <taxon>Dothideomycetes</taxon>
        <taxon>Dothideomycetidae</taxon>
        <taxon>Mycosphaerellales</taxon>
        <taxon>Teratosphaeriaceae</taxon>
        <taxon>Meristemomyces</taxon>
    </lineage>
</organism>
<dbReference type="InterPro" id="IPR011707">
    <property type="entry name" value="Cu-oxidase-like_N"/>
</dbReference>
<dbReference type="PANTHER" id="PTHR11709">
    <property type="entry name" value="MULTI-COPPER OXIDASE"/>
    <property type="match status" value="1"/>
</dbReference>
<dbReference type="GO" id="GO:0005507">
    <property type="term" value="F:copper ion binding"/>
    <property type="evidence" value="ECO:0007669"/>
    <property type="project" value="InterPro"/>
</dbReference>
<dbReference type="CDD" id="cd13880">
    <property type="entry name" value="CuRO_2_MaLCC_like"/>
    <property type="match status" value="1"/>
</dbReference>
<dbReference type="CDD" id="cd13901">
    <property type="entry name" value="CuRO_3_MaLCC_like"/>
    <property type="match status" value="1"/>
</dbReference>
<keyword evidence="2" id="KW-0186">Copper</keyword>
<sequence>MNTTISPDGIPRMALTVNGQFPGPQITANWGDTIVVHVKNSFQNNGSTLHWHGIRQNYTNEMDGVASITQCPIAPGDSMTYTFRASNYGYSWYHAHISIQAYMGVQGPMVINGPKSIPGSPEEEIIVLNDWTHVPVDQMYDAAQEAGPRPEHGPRTMDTGLINGMNIWGGNDGAPGVTGKRWSTSVQPGHQKLFRILNSAIQSTYIFSLDGHSMQVVANDFVPIVPYTANSVAINPGQRYDVLITFNQKAGNYWFRADNQNECAETTAWNNIKGIVSYSTVQKGVPTSAAWTYTPGCRDEALSSLVPAYALDAGVTHANPLVETVTIGANSQNLFKWSLNSVTFQSEWDHPTLPSIVHNGTIPPYSGPLAISVPKLGEWVYIIVQSPIPFPHPIHLHGHDFYVLAQGTGLYDSDIPLNLKNPARRDTAMMPWQPTGANATGGYLVIAYYADNPGAWLMHCHIGWHNAMGFALQIIEAQDLIPGTVADVPLMDKVCRNYNSYATEFDVVTPDSGV</sequence>
<dbReference type="Pfam" id="PF07732">
    <property type="entry name" value="Cu-oxidase_3"/>
    <property type="match status" value="1"/>
</dbReference>
<dbReference type="InterPro" id="IPR045087">
    <property type="entry name" value="Cu-oxidase_fam"/>
</dbReference>
<proteinExistence type="inferred from homology"/>
<evidence type="ECO:0000313" key="6">
    <source>
        <dbReference type="EMBL" id="KAK5110025.1"/>
    </source>
</evidence>
<evidence type="ECO:0008006" key="8">
    <source>
        <dbReference type="Google" id="ProtNLM"/>
    </source>
</evidence>
<dbReference type="InterPro" id="IPR008972">
    <property type="entry name" value="Cupredoxin"/>
</dbReference>
<evidence type="ECO:0000313" key="7">
    <source>
        <dbReference type="Proteomes" id="UP001310890"/>
    </source>
</evidence>
<dbReference type="AlphaFoldDB" id="A0AAN7YIL8"/>
<dbReference type="SUPFAM" id="SSF49503">
    <property type="entry name" value="Cupredoxins"/>
    <property type="match status" value="3"/>
</dbReference>